<dbReference type="Gene3D" id="2.60.40.1400">
    <property type="entry name" value="G protein-activated inward rectifier potassium channel 1"/>
    <property type="match status" value="1"/>
</dbReference>
<proteinExistence type="predicted"/>
<evidence type="ECO:0000259" key="1">
    <source>
        <dbReference type="Pfam" id="PF17655"/>
    </source>
</evidence>
<dbReference type="Proteomes" id="UP000054047">
    <property type="component" value="Unassembled WGS sequence"/>
</dbReference>
<dbReference type="Pfam" id="PF17655">
    <property type="entry name" value="IRK_C"/>
    <property type="match status" value="1"/>
</dbReference>
<dbReference type="InterPro" id="IPR041647">
    <property type="entry name" value="IRK_C"/>
</dbReference>
<dbReference type="AlphaFoldDB" id="A0A0C2GSJ9"/>
<gene>
    <name evidence="2" type="ORF">ANCDUO_05431</name>
</gene>
<accession>A0A0C2GSJ9</accession>
<sequence>FRKLVTYQRSNGSYQIDYNLFNSTYAVKTPHCSAMEHYAQDCSVRSPSNNPTNDRCPMSIRVLIAEPHNSTIVRQPFNADLVPFGELSNEKQFVHPSQYCSVGSRGGVFGSRIANE</sequence>
<dbReference type="InterPro" id="IPR013518">
    <property type="entry name" value="K_chnl_inward-rec_Kir_cyto"/>
</dbReference>
<protein>
    <recommendedName>
        <fullName evidence="1">Inward rectifier potassium channel C-terminal domain-containing protein</fullName>
    </recommendedName>
</protein>
<organism evidence="2 3">
    <name type="scientific">Ancylostoma duodenale</name>
    <dbReference type="NCBI Taxonomy" id="51022"/>
    <lineage>
        <taxon>Eukaryota</taxon>
        <taxon>Metazoa</taxon>
        <taxon>Ecdysozoa</taxon>
        <taxon>Nematoda</taxon>
        <taxon>Chromadorea</taxon>
        <taxon>Rhabditida</taxon>
        <taxon>Rhabditina</taxon>
        <taxon>Rhabditomorpha</taxon>
        <taxon>Strongyloidea</taxon>
        <taxon>Ancylostomatidae</taxon>
        <taxon>Ancylostomatinae</taxon>
        <taxon>Ancylostoma</taxon>
    </lineage>
</organism>
<dbReference type="EMBL" id="KN728166">
    <property type="protein sequence ID" value="KIH64260.1"/>
    <property type="molecule type" value="Genomic_DNA"/>
</dbReference>
<dbReference type="OrthoDB" id="273257at2759"/>
<feature type="non-terminal residue" evidence="2">
    <location>
        <position position="1"/>
    </location>
</feature>
<feature type="domain" description="Inward rectifier potassium channel C-terminal" evidence="1">
    <location>
        <begin position="1"/>
        <end position="37"/>
    </location>
</feature>
<keyword evidence="3" id="KW-1185">Reference proteome</keyword>
<evidence type="ECO:0000313" key="2">
    <source>
        <dbReference type="EMBL" id="KIH64260.1"/>
    </source>
</evidence>
<reference evidence="2 3" key="1">
    <citation type="submission" date="2013-12" db="EMBL/GenBank/DDBJ databases">
        <title>Draft genome of the parsitic nematode Ancylostoma duodenale.</title>
        <authorList>
            <person name="Mitreva M."/>
        </authorList>
    </citation>
    <scope>NUCLEOTIDE SEQUENCE [LARGE SCALE GENOMIC DNA]</scope>
    <source>
        <strain evidence="2 3">Zhejiang</strain>
    </source>
</reference>
<evidence type="ECO:0000313" key="3">
    <source>
        <dbReference type="Proteomes" id="UP000054047"/>
    </source>
</evidence>
<name>A0A0C2GSJ9_9BILA</name>